<dbReference type="AlphaFoldDB" id="A0A523YMP5"/>
<comment type="caution">
    <text evidence="7">The sequence shown here is derived from an EMBL/GenBank/DDBJ whole genome shotgun (WGS) entry which is preliminary data.</text>
</comment>
<evidence type="ECO:0000256" key="6">
    <source>
        <dbReference type="SAM" id="Phobius"/>
    </source>
</evidence>
<keyword evidence="3 6" id="KW-0812">Transmembrane</keyword>
<dbReference type="PANTHER" id="PTHR33529:SF6">
    <property type="entry name" value="YJGP_YJGQ FAMILY PERMEASE"/>
    <property type="match status" value="1"/>
</dbReference>
<reference evidence="7 8" key="1">
    <citation type="submission" date="2019-03" db="EMBL/GenBank/DDBJ databases">
        <title>Metabolic potential of uncultured bacteria and archaea associated with petroleum seepage in deep-sea sediments.</title>
        <authorList>
            <person name="Dong X."/>
            <person name="Hubert C."/>
        </authorList>
    </citation>
    <scope>NUCLEOTIDE SEQUENCE [LARGE SCALE GENOMIC DNA]</scope>
    <source>
        <strain evidence="7">E29_bin28</strain>
    </source>
</reference>
<feature type="transmembrane region" description="Helical" evidence="6">
    <location>
        <begin position="337"/>
        <end position="357"/>
    </location>
</feature>
<feature type="transmembrane region" description="Helical" evidence="6">
    <location>
        <begin position="312"/>
        <end position="331"/>
    </location>
</feature>
<dbReference type="InterPro" id="IPR005495">
    <property type="entry name" value="LptG/LptF_permease"/>
</dbReference>
<keyword evidence="4 6" id="KW-1133">Transmembrane helix</keyword>
<evidence type="ECO:0000256" key="5">
    <source>
        <dbReference type="ARBA" id="ARBA00023136"/>
    </source>
</evidence>
<protein>
    <submittedName>
        <fullName evidence="7">YjgP/YjgQ family permease</fullName>
    </submittedName>
</protein>
<evidence type="ECO:0000256" key="2">
    <source>
        <dbReference type="ARBA" id="ARBA00022475"/>
    </source>
</evidence>
<feature type="transmembrane region" description="Helical" evidence="6">
    <location>
        <begin position="53"/>
        <end position="75"/>
    </location>
</feature>
<evidence type="ECO:0000256" key="4">
    <source>
        <dbReference type="ARBA" id="ARBA00022989"/>
    </source>
</evidence>
<evidence type="ECO:0000313" key="7">
    <source>
        <dbReference type="EMBL" id="TET92509.1"/>
    </source>
</evidence>
<keyword evidence="5 6" id="KW-0472">Membrane</keyword>
<feature type="transmembrane region" description="Helical" evidence="6">
    <location>
        <begin position="12"/>
        <end position="33"/>
    </location>
</feature>
<organism evidence="7 8">
    <name type="scientific">Aerophobetes bacterium</name>
    <dbReference type="NCBI Taxonomy" id="2030807"/>
    <lineage>
        <taxon>Bacteria</taxon>
        <taxon>Candidatus Aerophobota</taxon>
    </lineage>
</organism>
<name>A0A523YMP5_UNCAE</name>
<dbReference type="GO" id="GO:0015920">
    <property type="term" value="P:lipopolysaccharide transport"/>
    <property type="evidence" value="ECO:0007669"/>
    <property type="project" value="TreeGrafter"/>
</dbReference>
<gene>
    <name evidence="7" type="ORF">E3J33_03600</name>
</gene>
<proteinExistence type="predicted"/>
<dbReference type="PANTHER" id="PTHR33529">
    <property type="entry name" value="SLR0882 PROTEIN-RELATED"/>
    <property type="match status" value="1"/>
</dbReference>
<sequence>MKILNRYILKEISSAFIFGFIFFNFILFIGIIFDLTELIFIENVPLVDVGKLVIFKIPSFFDIVIPVSLLFASLLSFGRLSSEGEIIAMRSSGISLFHITGLLLLFAFSLTLGSLLFSFSLTPWCNQYYKKTYQKIIFQRPTIQVKERIITNLKERRLYTYHIDPKNYEMQEIVLYEFPSDGNYIFPQITLAQQGKFEEEILKLKKVTFYRFGNNYRIYRRGRFDSQTVYLTSRVPEKAAEKRAISELNLWQIGQRLSSEKTKPKPDEDKIRKLAVDFHGRIAIPLATFLMGLITVPLAIKIKRGQKSISLGISLIIIVAYYVLFMAGRFLGRGGLLPPYLAMWLPNILLSVAGIWLSTRLTEV</sequence>
<dbReference type="GO" id="GO:0043190">
    <property type="term" value="C:ATP-binding cassette (ABC) transporter complex"/>
    <property type="evidence" value="ECO:0007669"/>
    <property type="project" value="TreeGrafter"/>
</dbReference>
<dbReference type="Pfam" id="PF03739">
    <property type="entry name" value="LptF_LptG"/>
    <property type="match status" value="1"/>
</dbReference>
<evidence type="ECO:0000256" key="1">
    <source>
        <dbReference type="ARBA" id="ARBA00004651"/>
    </source>
</evidence>
<dbReference type="EMBL" id="SOIJ01000205">
    <property type="protein sequence ID" value="TET92509.1"/>
    <property type="molecule type" value="Genomic_DNA"/>
</dbReference>
<evidence type="ECO:0000313" key="8">
    <source>
        <dbReference type="Proteomes" id="UP000316925"/>
    </source>
</evidence>
<evidence type="ECO:0000256" key="3">
    <source>
        <dbReference type="ARBA" id="ARBA00022692"/>
    </source>
</evidence>
<dbReference type="Proteomes" id="UP000316925">
    <property type="component" value="Unassembled WGS sequence"/>
</dbReference>
<accession>A0A523YMP5</accession>
<keyword evidence="2" id="KW-1003">Cell membrane</keyword>
<feature type="transmembrane region" description="Helical" evidence="6">
    <location>
        <begin position="96"/>
        <end position="121"/>
    </location>
</feature>
<feature type="transmembrane region" description="Helical" evidence="6">
    <location>
        <begin position="282"/>
        <end position="300"/>
    </location>
</feature>
<comment type="subcellular location">
    <subcellularLocation>
        <location evidence="1">Cell membrane</location>
        <topology evidence="1">Multi-pass membrane protein</topology>
    </subcellularLocation>
</comment>